<evidence type="ECO:0000256" key="2">
    <source>
        <dbReference type="ARBA" id="ARBA00022771"/>
    </source>
</evidence>
<dbReference type="SUPFAM" id="SSF103612">
    <property type="entry name" value="SBT domain"/>
    <property type="match status" value="1"/>
</dbReference>
<dbReference type="Proteomes" id="UP000604825">
    <property type="component" value="Unassembled WGS sequence"/>
</dbReference>
<name>A0A811QTB7_9POAL</name>
<dbReference type="InterPro" id="IPR036893">
    <property type="entry name" value="SBP_sf"/>
</dbReference>
<dbReference type="Pfam" id="PF03110">
    <property type="entry name" value="SBP"/>
    <property type="match status" value="1"/>
</dbReference>
<dbReference type="InterPro" id="IPR004333">
    <property type="entry name" value="SBP_dom"/>
</dbReference>
<accession>A0A811QTB7</accession>
<evidence type="ECO:0000256" key="4">
    <source>
        <dbReference type="PROSITE-ProRule" id="PRU00470"/>
    </source>
</evidence>
<evidence type="ECO:0000259" key="6">
    <source>
        <dbReference type="PROSITE" id="PS51141"/>
    </source>
</evidence>
<dbReference type="GO" id="GO:0008270">
    <property type="term" value="F:zinc ion binding"/>
    <property type="evidence" value="ECO:0007669"/>
    <property type="project" value="UniProtKB-KW"/>
</dbReference>
<sequence>MMNLSAAANAACDEFPYVPSNPGSAPPSLLPIMEQESSIQKEHHHQLGYNLEANSLALLPPSNAAAHHHATTIAGGHSPHDILQFYPASASHYLASAAGAGGNPYSYFGSAGTGSTFHQSSYYPPAAPEYYFPTLVSSAEENMASFAATQLGLNLGYRTYFPPRGGYTYGHHPPRCQAEGCKADLSSAKRYHRRHKVCEHHSKAPVVVTAGGLHQRFCQQCSRFHLLDEFDDAKKSCRKRLADHNRRRRKSKPSDADAGDKKRAHANKAAAAKDKAGSSSKNMDIGDGLGTQILGSALLSKEQDQAMDLGEVVKEAVDPKGKASIQQHHGIHQQHHSFPFHSSSAGSCFLQTQAVSSDTTSNIAQVQEPSLGFHHQHHQHSNILQLGQAMFDLDFDH</sequence>
<proteinExistence type="predicted"/>
<feature type="domain" description="SBP-type" evidence="6">
    <location>
        <begin position="173"/>
        <end position="251"/>
    </location>
</feature>
<evidence type="ECO:0000256" key="1">
    <source>
        <dbReference type="ARBA" id="ARBA00022723"/>
    </source>
</evidence>
<reference evidence="7" key="1">
    <citation type="submission" date="2020-10" db="EMBL/GenBank/DDBJ databases">
        <authorList>
            <person name="Han B."/>
            <person name="Lu T."/>
            <person name="Zhao Q."/>
            <person name="Huang X."/>
            <person name="Zhao Y."/>
        </authorList>
    </citation>
    <scope>NUCLEOTIDE SEQUENCE</scope>
</reference>
<keyword evidence="8" id="KW-1185">Reference proteome</keyword>
<evidence type="ECO:0000256" key="3">
    <source>
        <dbReference type="ARBA" id="ARBA00022833"/>
    </source>
</evidence>
<evidence type="ECO:0000256" key="5">
    <source>
        <dbReference type="SAM" id="MobiDB-lite"/>
    </source>
</evidence>
<dbReference type="PANTHER" id="PTHR31251">
    <property type="entry name" value="SQUAMOSA PROMOTER-BINDING-LIKE PROTEIN 4"/>
    <property type="match status" value="1"/>
</dbReference>
<evidence type="ECO:0000313" key="7">
    <source>
        <dbReference type="EMBL" id="CAD6259240.1"/>
    </source>
</evidence>
<evidence type="ECO:0000313" key="8">
    <source>
        <dbReference type="Proteomes" id="UP000604825"/>
    </source>
</evidence>
<dbReference type="PROSITE" id="PS51141">
    <property type="entry name" value="ZF_SBP"/>
    <property type="match status" value="1"/>
</dbReference>
<dbReference type="PANTHER" id="PTHR31251:SF198">
    <property type="entry name" value="SQUAMOSA PROMOTER-BINDING-LIKE PROTEIN 8"/>
    <property type="match status" value="1"/>
</dbReference>
<protein>
    <recommendedName>
        <fullName evidence="6">SBP-type domain-containing protein</fullName>
    </recommendedName>
</protein>
<dbReference type="Gene3D" id="4.10.1100.10">
    <property type="entry name" value="Transcription factor, SBP-box domain"/>
    <property type="match status" value="1"/>
</dbReference>
<keyword evidence="3" id="KW-0862">Zinc</keyword>
<feature type="region of interest" description="Disordered" evidence="5">
    <location>
        <begin position="241"/>
        <end position="284"/>
    </location>
</feature>
<gene>
    <name evidence="7" type="ORF">NCGR_LOCUS42681</name>
</gene>
<feature type="compositionally biased region" description="Basic and acidic residues" evidence="5">
    <location>
        <begin position="252"/>
        <end position="261"/>
    </location>
</feature>
<dbReference type="OrthoDB" id="514967at2759"/>
<dbReference type="InterPro" id="IPR044817">
    <property type="entry name" value="SBP-like"/>
</dbReference>
<comment type="caution">
    <text evidence="7">The sequence shown here is derived from an EMBL/GenBank/DDBJ whole genome shotgun (WGS) entry which is preliminary data.</text>
</comment>
<organism evidence="7 8">
    <name type="scientific">Miscanthus lutarioriparius</name>
    <dbReference type="NCBI Taxonomy" id="422564"/>
    <lineage>
        <taxon>Eukaryota</taxon>
        <taxon>Viridiplantae</taxon>
        <taxon>Streptophyta</taxon>
        <taxon>Embryophyta</taxon>
        <taxon>Tracheophyta</taxon>
        <taxon>Spermatophyta</taxon>
        <taxon>Magnoliopsida</taxon>
        <taxon>Liliopsida</taxon>
        <taxon>Poales</taxon>
        <taxon>Poaceae</taxon>
        <taxon>PACMAD clade</taxon>
        <taxon>Panicoideae</taxon>
        <taxon>Andropogonodae</taxon>
        <taxon>Andropogoneae</taxon>
        <taxon>Saccharinae</taxon>
        <taxon>Miscanthus</taxon>
    </lineage>
</organism>
<keyword evidence="1" id="KW-0479">Metal-binding</keyword>
<dbReference type="GO" id="GO:0003677">
    <property type="term" value="F:DNA binding"/>
    <property type="evidence" value="ECO:0007669"/>
    <property type="project" value="InterPro"/>
</dbReference>
<dbReference type="GO" id="GO:0005634">
    <property type="term" value="C:nucleus"/>
    <property type="evidence" value="ECO:0007669"/>
    <property type="project" value="InterPro"/>
</dbReference>
<dbReference type="AlphaFoldDB" id="A0A811QTB7"/>
<keyword evidence="2 4" id="KW-0863">Zinc-finger</keyword>
<dbReference type="EMBL" id="CAJGYO010000011">
    <property type="protein sequence ID" value="CAD6259240.1"/>
    <property type="molecule type" value="Genomic_DNA"/>
</dbReference>